<protein>
    <submittedName>
        <fullName evidence="1">Uncharacterized protein</fullName>
    </submittedName>
</protein>
<gene>
    <name evidence="1" type="ORF">RJ640_020183</name>
</gene>
<evidence type="ECO:0000313" key="2">
    <source>
        <dbReference type="Proteomes" id="UP001187471"/>
    </source>
</evidence>
<sequence length="90" mass="9988">MEKVNGRGVVVRYGNGAGYDWMNKTNRSTIKVPVKIGSIYQNQNGALFLGHNSSFSVEAHGCIEVDCIYVIDDALEAYVGEDEMARTWDL</sequence>
<organism evidence="1 2">
    <name type="scientific">Escallonia rubra</name>
    <dbReference type="NCBI Taxonomy" id="112253"/>
    <lineage>
        <taxon>Eukaryota</taxon>
        <taxon>Viridiplantae</taxon>
        <taxon>Streptophyta</taxon>
        <taxon>Embryophyta</taxon>
        <taxon>Tracheophyta</taxon>
        <taxon>Spermatophyta</taxon>
        <taxon>Magnoliopsida</taxon>
        <taxon>eudicotyledons</taxon>
        <taxon>Gunneridae</taxon>
        <taxon>Pentapetalae</taxon>
        <taxon>asterids</taxon>
        <taxon>campanulids</taxon>
        <taxon>Escalloniales</taxon>
        <taxon>Escalloniaceae</taxon>
        <taxon>Escallonia</taxon>
    </lineage>
</organism>
<evidence type="ECO:0000313" key="1">
    <source>
        <dbReference type="EMBL" id="KAK2995717.1"/>
    </source>
</evidence>
<keyword evidence="2" id="KW-1185">Reference proteome</keyword>
<reference evidence="1" key="1">
    <citation type="submission" date="2022-12" db="EMBL/GenBank/DDBJ databases">
        <title>Draft genome assemblies for two species of Escallonia (Escalloniales).</title>
        <authorList>
            <person name="Chanderbali A."/>
            <person name="Dervinis C."/>
            <person name="Anghel I."/>
            <person name="Soltis D."/>
            <person name="Soltis P."/>
            <person name="Zapata F."/>
        </authorList>
    </citation>
    <scope>NUCLEOTIDE SEQUENCE</scope>
    <source>
        <strain evidence="1">UCBG92.1500</strain>
        <tissue evidence="1">Leaf</tissue>
    </source>
</reference>
<proteinExistence type="predicted"/>
<comment type="caution">
    <text evidence="1">The sequence shown here is derived from an EMBL/GenBank/DDBJ whole genome shotgun (WGS) entry which is preliminary data.</text>
</comment>
<dbReference type="EMBL" id="JAVXUO010000069">
    <property type="protein sequence ID" value="KAK2995717.1"/>
    <property type="molecule type" value="Genomic_DNA"/>
</dbReference>
<name>A0AA88UWT4_9ASTE</name>
<dbReference type="AlphaFoldDB" id="A0AA88UWT4"/>
<dbReference type="Proteomes" id="UP001187471">
    <property type="component" value="Unassembled WGS sequence"/>
</dbReference>
<accession>A0AA88UWT4</accession>